<evidence type="ECO:0000256" key="1">
    <source>
        <dbReference type="ARBA" id="ARBA00023015"/>
    </source>
</evidence>
<keyword evidence="1" id="KW-0805">Transcription regulation</keyword>
<dbReference type="PROSITE" id="PS50937">
    <property type="entry name" value="HTH_MERR_2"/>
    <property type="match status" value="1"/>
</dbReference>
<dbReference type="PANTHER" id="PTHR30204">
    <property type="entry name" value="REDOX-CYCLING DRUG-SENSING TRANSCRIPTIONAL ACTIVATOR SOXR"/>
    <property type="match status" value="1"/>
</dbReference>
<evidence type="ECO:0000313" key="6">
    <source>
        <dbReference type="Proteomes" id="UP000321922"/>
    </source>
</evidence>
<dbReference type="InterPro" id="IPR009061">
    <property type="entry name" value="DNA-bd_dom_put_sf"/>
</dbReference>
<dbReference type="SUPFAM" id="SSF46955">
    <property type="entry name" value="Putative DNA-binding domain"/>
    <property type="match status" value="1"/>
</dbReference>
<dbReference type="GO" id="GO:0003677">
    <property type="term" value="F:DNA binding"/>
    <property type="evidence" value="ECO:0007669"/>
    <property type="project" value="UniProtKB-KW"/>
</dbReference>
<keyword evidence="6" id="KW-1185">Reference proteome</keyword>
<dbReference type="Gene3D" id="1.10.1660.10">
    <property type="match status" value="1"/>
</dbReference>
<dbReference type="Proteomes" id="UP000321922">
    <property type="component" value="Unassembled WGS sequence"/>
</dbReference>
<proteinExistence type="predicted"/>
<dbReference type="CDD" id="cd01104">
    <property type="entry name" value="HTH_MlrA-CarA"/>
    <property type="match status" value="1"/>
</dbReference>
<dbReference type="GO" id="GO:0003700">
    <property type="term" value="F:DNA-binding transcription factor activity"/>
    <property type="evidence" value="ECO:0007669"/>
    <property type="project" value="InterPro"/>
</dbReference>
<name>A0A511QHJ3_9VIBR</name>
<keyword evidence="3" id="KW-0804">Transcription</keyword>
<evidence type="ECO:0000313" key="5">
    <source>
        <dbReference type="EMBL" id="GEM76657.1"/>
    </source>
</evidence>
<dbReference type="EMBL" id="BJXJ01000029">
    <property type="protein sequence ID" value="GEM76657.1"/>
    <property type="molecule type" value="Genomic_DNA"/>
</dbReference>
<dbReference type="Pfam" id="PF13411">
    <property type="entry name" value="MerR_1"/>
    <property type="match status" value="1"/>
</dbReference>
<organism evidence="5 6">
    <name type="scientific">Vibrio sagamiensis NBRC 104589</name>
    <dbReference type="NCBI Taxonomy" id="1219064"/>
    <lineage>
        <taxon>Bacteria</taxon>
        <taxon>Pseudomonadati</taxon>
        <taxon>Pseudomonadota</taxon>
        <taxon>Gammaproteobacteria</taxon>
        <taxon>Vibrionales</taxon>
        <taxon>Vibrionaceae</taxon>
        <taxon>Vibrio</taxon>
    </lineage>
</organism>
<dbReference type="SMART" id="SM00422">
    <property type="entry name" value="HTH_MERR"/>
    <property type="match status" value="1"/>
</dbReference>
<evidence type="ECO:0000256" key="2">
    <source>
        <dbReference type="ARBA" id="ARBA00023125"/>
    </source>
</evidence>
<dbReference type="AlphaFoldDB" id="A0A511QHJ3"/>
<comment type="caution">
    <text evidence="5">The sequence shown here is derived from an EMBL/GenBank/DDBJ whole genome shotgun (WGS) entry which is preliminary data.</text>
</comment>
<sequence length="266" mass="30161">MVCSQEKSLYAIRDVSEITGIKPVTLRAWQRRYNLIQPQRTEKGHRLYSQEDIDIITEIQSWLLKGVAIGKVKGLLGSKPNSDETFDTPQLAEVRELLDALSKLNRGKVETTLAQLMKEYPLEIIVGKLINPTIEALERVKSSLRSLQIGLLESCLMTRLLLIIDAENKAASKGKCLLVSFEKTRPTESWLQAATLCEQGYHVTLIDRVDDVAGLLEHPVLEQYKTIFFFSNKALLQKQVEVIKTLRTQYSQQVNVSEVIEKVHSL</sequence>
<protein>
    <submittedName>
        <fullName evidence="5">Helix-turn-helix-type transcriptional regulator</fullName>
    </submittedName>
</protein>
<dbReference type="PANTHER" id="PTHR30204:SF67">
    <property type="entry name" value="HTH-TYPE TRANSCRIPTIONAL REGULATOR MLRA-RELATED"/>
    <property type="match status" value="1"/>
</dbReference>
<dbReference type="OrthoDB" id="9800334at2"/>
<dbReference type="InterPro" id="IPR047057">
    <property type="entry name" value="MerR_fam"/>
</dbReference>
<dbReference type="InterPro" id="IPR000551">
    <property type="entry name" value="MerR-type_HTH_dom"/>
</dbReference>
<feature type="domain" description="HTH merR-type" evidence="4">
    <location>
        <begin position="9"/>
        <end position="78"/>
    </location>
</feature>
<accession>A0A511QHJ3</accession>
<reference evidence="5 6" key="1">
    <citation type="submission" date="2019-07" db="EMBL/GenBank/DDBJ databases">
        <title>Whole genome shotgun sequence of Vibrio sagamiensis NBRC 104589.</title>
        <authorList>
            <person name="Hosoyama A."/>
            <person name="Uohara A."/>
            <person name="Ohji S."/>
            <person name="Ichikawa N."/>
        </authorList>
    </citation>
    <scope>NUCLEOTIDE SEQUENCE [LARGE SCALE GENOMIC DNA]</scope>
    <source>
        <strain evidence="5 6">NBRC 104589</strain>
    </source>
</reference>
<evidence type="ECO:0000256" key="3">
    <source>
        <dbReference type="ARBA" id="ARBA00023163"/>
    </source>
</evidence>
<dbReference type="RefSeq" id="WP_039981120.1">
    <property type="nucleotide sequence ID" value="NZ_BAOJ01000052.1"/>
</dbReference>
<keyword evidence="2" id="KW-0238">DNA-binding</keyword>
<evidence type="ECO:0000259" key="4">
    <source>
        <dbReference type="PROSITE" id="PS50937"/>
    </source>
</evidence>
<gene>
    <name evidence="5" type="ORF">VSA01S_27690</name>
</gene>